<protein>
    <submittedName>
        <fullName evidence="2">Uncharacterized protein</fullName>
    </submittedName>
</protein>
<feature type="compositionally biased region" description="Basic residues" evidence="1">
    <location>
        <begin position="20"/>
        <end position="33"/>
    </location>
</feature>
<accession>A0ABC8UK76</accession>
<organism evidence="2 3">
    <name type="scientific">Ilex paraguariensis</name>
    <name type="common">yerba mate</name>
    <dbReference type="NCBI Taxonomy" id="185542"/>
    <lineage>
        <taxon>Eukaryota</taxon>
        <taxon>Viridiplantae</taxon>
        <taxon>Streptophyta</taxon>
        <taxon>Embryophyta</taxon>
        <taxon>Tracheophyta</taxon>
        <taxon>Spermatophyta</taxon>
        <taxon>Magnoliopsida</taxon>
        <taxon>eudicotyledons</taxon>
        <taxon>Gunneridae</taxon>
        <taxon>Pentapetalae</taxon>
        <taxon>asterids</taxon>
        <taxon>campanulids</taxon>
        <taxon>Aquifoliales</taxon>
        <taxon>Aquifoliaceae</taxon>
        <taxon>Ilex</taxon>
    </lineage>
</organism>
<dbReference type="AlphaFoldDB" id="A0ABC8UK76"/>
<proteinExistence type="predicted"/>
<evidence type="ECO:0000313" key="2">
    <source>
        <dbReference type="EMBL" id="CAK9181460.1"/>
    </source>
</evidence>
<reference evidence="2 3" key="1">
    <citation type="submission" date="2024-02" db="EMBL/GenBank/DDBJ databases">
        <authorList>
            <person name="Vignale AGUSTIN F."/>
            <person name="Sosa J E."/>
            <person name="Modenutti C."/>
        </authorList>
    </citation>
    <scope>NUCLEOTIDE SEQUENCE [LARGE SCALE GENOMIC DNA]</scope>
</reference>
<keyword evidence="3" id="KW-1185">Reference proteome</keyword>
<dbReference type="Proteomes" id="UP001642360">
    <property type="component" value="Unassembled WGS sequence"/>
</dbReference>
<feature type="region of interest" description="Disordered" evidence="1">
    <location>
        <begin position="17"/>
        <end position="51"/>
    </location>
</feature>
<feature type="non-terminal residue" evidence="2">
    <location>
        <position position="1"/>
    </location>
</feature>
<dbReference type="EMBL" id="CAUOFW020008057">
    <property type="protein sequence ID" value="CAK9181460.1"/>
    <property type="molecule type" value="Genomic_DNA"/>
</dbReference>
<comment type="caution">
    <text evidence="2">The sequence shown here is derived from an EMBL/GenBank/DDBJ whole genome shotgun (WGS) entry which is preliminary data.</text>
</comment>
<evidence type="ECO:0000313" key="3">
    <source>
        <dbReference type="Proteomes" id="UP001642360"/>
    </source>
</evidence>
<sequence>VKVLSSDVTSLPEYVPFGKQRSKKRKAITRATRHSGEKTEPLASISTQART</sequence>
<evidence type="ECO:0000256" key="1">
    <source>
        <dbReference type="SAM" id="MobiDB-lite"/>
    </source>
</evidence>
<gene>
    <name evidence="2" type="ORF">ILEXP_LOCUS51532</name>
</gene>
<feature type="non-terminal residue" evidence="2">
    <location>
        <position position="51"/>
    </location>
</feature>
<name>A0ABC8UK76_9AQUA</name>